<proteinExistence type="predicted"/>
<evidence type="ECO:0000313" key="2">
    <source>
        <dbReference type="Proteomes" id="UP000249467"/>
    </source>
</evidence>
<dbReference type="GO" id="GO:0006310">
    <property type="term" value="P:DNA recombination"/>
    <property type="evidence" value="ECO:0007669"/>
    <property type="project" value="InterPro"/>
</dbReference>
<gene>
    <name evidence="1" type="ORF">DCF19_02545</name>
</gene>
<dbReference type="InterPro" id="IPR008822">
    <property type="entry name" value="Endonuclease_RusA-like"/>
</dbReference>
<dbReference type="InterPro" id="IPR036614">
    <property type="entry name" value="RusA-like_sf"/>
</dbReference>
<reference evidence="1 2" key="1">
    <citation type="submission" date="2018-04" db="EMBL/GenBank/DDBJ databases">
        <authorList>
            <person name="Go L.Y."/>
            <person name="Mitchell J.A."/>
        </authorList>
    </citation>
    <scope>NUCLEOTIDE SEQUENCE [LARGE SCALE GENOMIC DNA]</scope>
    <source>
        <strain evidence="1">ULC066bin1</strain>
    </source>
</reference>
<accession>A0A2W4WGZ1</accession>
<name>A0A2W4WGZ1_9CYAN</name>
<reference evidence="1 2" key="2">
    <citation type="submission" date="2018-06" db="EMBL/GenBank/DDBJ databases">
        <title>Metagenomic assembly of (sub)arctic Cyanobacteria and their associated microbiome from non-axenic cultures.</title>
        <authorList>
            <person name="Baurain D."/>
        </authorList>
    </citation>
    <scope>NUCLEOTIDE SEQUENCE [LARGE SCALE GENOMIC DNA]</scope>
    <source>
        <strain evidence="1">ULC066bin1</strain>
    </source>
</reference>
<dbReference type="SUPFAM" id="SSF103084">
    <property type="entry name" value="Holliday junction resolvase RusA"/>
    <property type="match status" value="1"/>
</dbReference>
<sequence length="132" mass="15161">MYFDFLIPKRPVSLQTKKRENLQKWKRYVQAEAETTWTGSIFSGTDLHLTLIYLYNSDPVDTDNIIKPIQDALIGIVYDDDLLIADVDSHRRSLSGTFDLTRCPIPLFQGITSGLECVYVRVSESKPLEDYL</sequence>
<evidence type="ECO:0000313" key="1">
    <source>
        <dbReference type="EMBL" id="PZO44106.1"/>
    </source>
</evidence>
<dbReference type="AlphaFoldDB" id="A0A2W4WGZ1"/>
<dbReference type="Pfam" id="PF05866">
    <property type="entry name" value="RusA"/>
    <property type="match status" value="1"/>
</dbReference>
<comment type="caution">
    <text evidence="1">The sequence shown here is derived from an EMBL/GenBank/DDBJ whole genome shotgun (WGS) entry which is preliminary data.</text>
</comment>
<dbReference type="GO" id="GO:0006281">
    <property type="term" value="P:DNA repair"/>
    <property type="evidence" value="ECO:0007669"/>
    <property type="project" value="InterPro"/>
</dbReference>
<protein>
    <submittedName>
        <fullName evidence="1">Uncharacterized protein</fullName>
    </submittedName>
</protein>
<dbReference type="Gene3D" id="3.30.1330.70">
    <property type="entry name" value="Holliday junction resolvase RusA"/>
    <property type="match status" value="1"/>
</dbReference>
<organism evidence="1 2">
    <name type="scientific">Pseudanabaena frigida</name>
    <dbReference type="NCBI Taxonomy" id="945775"/>
    <lineage>
        <taxon>Bacteria</taxon>
        <taxon>Bacillati</taxon>
        <taxon>Cyanobacteriota</taxon>
        <taxon>Cyanophyceae</taxon>
        <taxon>Pseudanabaenales</taxon>
        <taxon>Pseudanabaenaceae</taxon>
        <taxon>Pseudanabaena</taxon>
    </lineage>
</organism>
<dbReference type="GO" id="GO:0000287">
    <property type="term" value="F:magnesium ion binding"/>
    <property type="evidence" value="ECO:0007669"/>
    <property type="project" value="InterPro"/>
</dbReference>
<dbReference type="EMBL" id="QBML01000003">
    <property type="protein sequence ID" value="PZO44106.1"/>
    <property type="molecule type" value="Genomic_DNA"/>
</dbReference>
<dbReference type="Proteomes" id="UP000249467">
    <property type="component" value="Unassembled WGS sequence"/>
</dbReference>